<keyword evidence="2" id="KW-1185">Reference proteome</keyword>
<gene>
    <name evidence="1" type="ORF">SAMN05192584_13019</name>
</gene>
<dbReference type="AlphaFoldDB" id="A0A1I4L6U7"/>
<name>A0A1I4L6U7_9ACTN</name>
<sequence>MSDAGGAGPLSDDEWNQLRGLLHRFCTHELDQWALLQTATPYGPVYISVDRKPLPDTDQFTYHSLYREDERPPD</sequence>
<evidence type="ECO:0000313" key="1">
    <source>
        <dbReference type="EMBL" id="SFL86755.1"/>
    </source>
</evidence>
<protein>
    <submittedName>
        <fullName evidence="1">Uncharacterized protein</fullName>
    </submittedName>
</protein>
<dbReference type="Proteomes" id="UP000198928">
    <property type="component" value="Unassembled WGS sequence"/>
</dbReference>
<accession>A0A1I4L6U7</accession>
<dbReference type="RefSeq" id="WP_093852341.1">
    <property type="nucleotide sequence ID" value="NZ_FOSG01000030.1"/>
</dbReference>
<reference evidence="2" key="1">
    <citation type="submission" date="2016-10" db="EMBL/GenBank/DDBJ databases">
        <authorList>
            <person name="Varghese N."/>
            <person name="Submissions S."/>
        </authorList>
    </citation>
    <scope>NUCLEOTIDE SEQUENCE [LARGE SCALE GENOMIC DNA]</scope>
    <source>
        <strain evidence="2">PL19</strain>
    </source>
</reference>
<dbReference type="OrthoDB" id="4559689at2"/>
<dbReference type="EMBL" id="FOSG01000030">
    <property type="protein sequence ID" value="SFL86755.1"/>
    <property type="molecule type" value="Genomic_DNA"/>
</dbReference>
<evidence type="ECO:0000313" key="2">
    <source>
        <dbReference type="Proteomes" id="UP000198928"/>
    </source>
</evidence>
<proteinExistence type="predicted"/>
<organism evidence="1 2">
    <name type="scientific">Streptomyces pini</name>
    <dbReference type="NCBI Taxonomy" id="1520580"/>
    <lineage>
        <taxon>Bacteria</taxon>
        <taxon>Bacillati</taxon>
        <taxon>Actinomycetota</taxon>
        <taxon>Actinomycetes</taxon>
        <taxon>Kitasatosporales</taxon>
        <taxon>Streptomycetaceae</taxon>
        <taxon>Streptomyces</taxon>
    </lineage>
</organism>